<keyword evidence="3" id="KW-1133">Transmembrane helix</keyword>
<keyword evidence="3" id="KW-0472">Membrane</keyword>
<proteinExistence type="predicted"/>
<feature type="coiled-coil region" evidence="1">
    <location>
        <begin position="91"/>
        <end position="118"/>
    </location>
</feature>
<dbReference type="EMBL" id="CYZV01000050">
    <property type="protein sequence ID" value="CUO77435.1"/>
    <property type="molecule type" value="Genomic_DNA"/>
</dbReference>
<dbReference type="AlphaFoldDB" id="A0A174DF28"/>
<evidence type="ECO:0000256" key="3">
    <source>
        <dbReference type="SAM" id="Phobius"/>
    </source>
</evidence>
<feature type="compositionally biased region" description="Basic and acidic residues" evidence="2">
    <location>
        <begin position="176"/>
        <end position="207"/>
    </location>
</feature>
<evidence type="ECO:0000313" key="5">
    <source>
        <dbReference type="Proteomes" id="UP000095558"/>
    </source>
</evidence>
<keyword evidence="3" id="KW-0812">Transmembrane</keyword>
<protein>
    <submittedName>
        <fullName evidence="4">Uncharacterized protein</fullName>
    </submittedName>
</protein>
<keyword evidence="1" id="KW-0175">Coiled coil</keyword>
<accession>A0A174DF28</accession>
<evidence type="ECO:0000256" key="1">
    <source>
        <dbReference type="SAM" id="Coils"/>
    </source>
</evidence>
<evidence type="ECO:0000256" key="2">
    <source>
        <dbReference type="SAM" id="MobiDB-lite"/>
    </source>
</evidence>
<sequence>MKSKKILIGIVVVVVLFIIGLIGKNNNEAKMVIKNAEIAINEGNYEKARELLYTVVDGNNKKIDKLWNIVNSYQNAQTANLEAGLKYLDEIDNSYKKYNKLKEDVDNLREELLSTKKVREKFKLKIDEVKGLIDKGNYKEAMELSEETSEWQHIEQKDKNTMYDLHVQAMELYSEQVKEERKEEQKKQDEEEKIKNEQEEQSKKENQENNFSKEVAQKIIDKLNNDNGNSRNFYEITSDLKTDDNGKKYFDVVAKDKDWIKFDDHTVLANYKLYSNEDLVEVQN</sequence>
<dbReference type="Proteomes" id="UP000095558">
    <property type="component" value="Unassembled WGS sequence"/>
</dbReference>
<organism evidence="4 5">
    <name type="scientific">Clostridium disporicum</name>
    <dbReference type="NCBI Taxonomy" id="84024"/>
    <lineage>
        <taxon>Bacteria</taxon>
        <taxon>Bacillati</taxon>
        <taxon>Bacillota</taxon>
        <taxon>Clostridia</taxon>
        <taxon>Eubacteriales</taxon>
        <taxon>Clostridiaceae</taxon>
        <taxon>Clostridium</taxon>
    </lineage>
</organism>
<gene>
    <name evidence="4" type="ORF">ERS852470_03332</name>
</gene>
<name>A0A174DF28_9CLOT</name>
<dbReference type="OrthoDB" id="1931619at2"/>
<dbReference type="RefSeq" id="WP_055277847.1">
    <property type="nucleotide sequence ID" value="NZ_CYYT01000012.1"/>
</dbReference>
<feature type="transmembrane region" description="Helical" evidence="3">
    <location>
        <begin position="6"/>
        <end position="23"/>
    </location>
</feature>
<feature type="region of interest" description="Disordered" evidence="2">
    <location>
        <begin position="176"/>
        <end position="211"/>
    </location>
</feature>
<evidence type="ECO:0000313" key="4">
    <source>
        <dbReference type="EMBL" id="CUO77435.1"/>
    </source>
</evidence>
<reference evidence="4 5" key="1">
    <citation type="submission" date="2015-09" db="EMBL/GenBank/DDBJ databases">
        <authorList>
            <consortium name="Pathogen Informatics"/>
        </authorList>
    </citation>
    <scope>NUCLEOTIDE SEQUENCE [LARGE SCALE GENOMIC DNA]</scope>
    <source>
        <strain evidence="4 5">2789STDY5834855</strain>
    </source>
</reference>